<dbReference type="Proteomes" id="UP000708208">
    <property type="component" value="Unassembled WGS sequence"/>
</dbReference>
<dbReference type="EMBL" id="CAJVCH010370448">
    <property type="protein sequence ID" value="CAG7816442.1"/>
    <property type="molecule type" value="Genomic_DNA"/>
</dbReference>
<sequence>MSVKDNSTRRASFIMPLIRHNDPGSCGSSNASTSSSNSGDPVDLKTFVGQQQHLARSRSFGGLLLGSGGSCSGSSRRHNNMNSVRYV</sequence>
<feature type="region of interest" description="Disordered" evidence="1">
    <location>
        <begin position="68"/>
        <end position="87"/>
    </location>
</feature>
<accession>A0A8J2KH58</accession>
<gene>
    <name evidence="2" type="ORF">AFUS01_LOCUS27061</name>
</gene>
<protein>
    <submittedName>
        <fullName evidence="2">Uncharacterized protein</fullName>
    </submittedName>
</protein>
<reference evidence="2" key="1">
    <citation type="submission" date="2021-06" db="EMBL/GenBank/DDBJ databases">
        <authorList>
            <person name="Hodson N. C."/>
            <person name="Mongue J. A."/>
            <person name="Jaron S. K."/>
        </authorList>
    </citation>
    <scope>NUCLEOTIDE SEQUENCE</scope>
</reference>
<evidence type="ECO:0000313" key="2">
    <source>
        <dbReference type="EMBL" id="CAG7816442.1"/>
    </source>
</evidence>
<proteinExistence type="predicted"/>
<feature type="region of interest" description="Disordered" evidence="1">
    <location>
        <begin position="1"/>
        <end position="44"/>
    </location>
</feature>
<name>A0A8J2KH58_9HEXA</name>
<comment type="caution">
    <text evidence="2">The sequence shown here is derived from an EMBL/GenBank/DDBJ whole genome shotgun (WGS) entry which is preliminary data.</text>
</comment>
<evidence type="ECO:0000313" key="3">
    <source>
        <dbReference type="Proteomes" id="UP000708208"/>
    </source>
</evidence>
<organism evidence="2 3">
    <name type="scientific">Allacma fusca</name>
    <dbReference type="NCBI Taxonomy" id="39272"/>
    <lineage>
        <taxon>Eukaryota</taxon>
        <taxon>Metazoa</taxon>
        <taxon>Ecdysozoa</taxon>
        <taxon>Arthropoda</taxon>
        <taxon>Hexapoda</taxon>
        <taxon>Collembola</taxon>
        <taxon>Symphypleona</taxon>
        <taxon>Sminthuridae</taxon>
        <taxon>Allacma</taxon>
    </lineage>
</organism>
<feature type="compositionally biased region" description="Low complexity" evidence="1">
    <location>
        <begin position="24"/>
        <end position="39"/>
    </location>
</feature>
<keyword evidence="3" id="KW-1185">Reference proteome</keyword>
<dbReference type="AlphaFoldDB" id="A0A8J2KH58"/>
<evidence type="ECO:0000256" key="1">
    <source>
        <dbReference type="SAM" id="MobiDB-lite"/>
    </source>
</evidence>